<dbReference type="SUPFAM" id="SSF52009">
    <property type="entry name" value="Phosphohistidine domain"/>
    <property type="match status" value="1"/>
</dbReference>
<dbReference type="InterPro" id="IPR036618">
    <property type="entry name" value="PtsI_HPr-bd_sf"/>
</dbReference>
<evidence type="ECO:0000259" key="20">
    <source>
        <dbReference type="Pfam" id="PF05524"/>
    </source>
</evidence>
<dbReference type="InterPro" id="IPR000121">
    <property type="entry name" value="PEP_util_C"/>
</dbReference>
<dbReference type="EC" id="2.7.3.9" evidence="6 17"/>
<dbReference type="NCBIfam" id="TIGR01417">
    <property type="entry name" value="PTS_I_fam"/>
    <property type="match status" value="1"/>
</dbReference>
<feature type="domain" description="PEP-utilising enzyme C-terminal" evidence="19">
    <location>
        <begin position="257"/>
        <end position="544"/>
    </location>
</feature>
<evidence type="ECO:0000256" key="16">
    <source>
        <dbReference type="ARBA" id="ARBA00033235"/>
    </source>
</evidence>
<evidence type="ECO:0000256" key="17">
    <source>
        <dbReference type="PIRNR" id="PIRNR000732"/>
    </source>
</evidence>
<dbReference type="InterPro" id="IPR024692">
    <property type="entry name" value="PTS_EI"/>
</dbReference>
<dbReference type="PANTHER" id="PTHR46244">
    <property type="entry name" value="PHOSPHOENOLPYRUVATE-PROTEIN PHOSPHOTRANSFERASE"/>
    <property type="match status" value="1"/>
</dbReference>
<evidence type="ECO:0000313" key="21">
    <source>
        <dbReference type="EMBL" id="MFB0840642.1"/>
    </source>
</evidence>
<organism evidence="21 22">
    <name type="scientific">Paenibacillus oleatilyticus</name>
    <dbReference type="NCBI Taxonomy" id="2594886"/>
    <lineage>
        <taxon>Bacteria</taxon>
        <taxon>Bacillati</taxon>
        <taxon>Bacillota</taxon>
        <taxon>Bacilli</taxon>
        <taxon>Bacillales</taxon>
        <taxon>Paenibacillaceae</taxon>
        <taxon>Paenibacillus</taxon>
    </lineage>
</organism>
<feature type="domain" description="PEP-utilising enzyme mobile" evidence="18">
    <location>
        <begin position="156"/>
        <end position="228"/>
    </location>
</feature>
<comment type="subcellular location">
    <subcellularLocation>
        <location evidence="4 17">Cytoplasm</location>
    </subcellularLocation>
</comment>
<dbReference type="PANTHER" id="PTHR46244:SF3">
    <property type="entry name" value="PHOSPHOENOLPYRUVATE-PROTEIN PHOSPHOTRANSFERASE"/>
    <property type="match status" value="1"/>
</dbReference>
<dbReference type="InterPro" id="IPR008279">
    <property type="entry name" value="PEP-util_enz_mobile_dom"/>
</dbReference>
<evidence type="ECO:0000256" key="3">
    <source>
        <dbReference type="ARBA" id="ARBA00002728"/>
    </source>
</evidence>
<dbReference type="InterPro" id="IPR040442">
    <property type="entry name" value="Pyrv_kinase-like_dom_sf"/>
</dbReference>
<evidence type="ECO:0000256" key="15">
    <source>
        <dbReference type="ARBA" id="ARBA00022842"/>
    </source>
</evidence>
<dbReference type="InterPro" id="IPR015813">
    <property type="entry name" value="Pyrv/PenolPyrv_kinase-like_dom"/>
</dbReference>
<dbReference type="InterPro" id="IPR023151">
    <property type="entry name" value="PEP_util_CS"/>
</dbReference>
<comment type="similarity">
    <text evidence="5 17">Belongs to the PEP-utilizing enzyme family.</text>
</comment>
<dbReference type="Gene3D" id="1.10.274.10">
    <property type="entry name" value="PtsI, HPr-binding domain"/>
    <property type="match status" value="1"/>
</dbReference>
<comment type="caution">
    <text evidence="21">The sequence shown here is derived from an EMBL/GenBank/DDBJ whole genome shotgun (WGS) entry which is preliminary data.</text>
</comment>
<evidence type="ECO:0000256" key="12">
    <source>
        <dbReference type="ARBA" id="ARBA00022683"/>
    </source>
</evidence>
<name>A0ABV4UTV4_9BACL</name>
<dbReference type="Pfam" id="PF00391">
    <property type="entry name" value="PEP-utilizers"/>
    <property type="match status" value="1"/>
</dbReference>
<evidence type="ECO:0000259" key="18">
    <source>
        <dbReference type="Pfam" id="PF00391"/>
    </source>
</evidence>
<dbReference type="Gene3D" id="3.20.20.60">
    <property type="entry name" value="Phosphoenolpyruvate-binding domains"/>
    <property type="match status" value="1"/>
</dbReference>
<proteinExistence type="inferred from homology"/>
<evidence type="ECO:0000256" key="14">
    <source>
        <dbReference type="ARBA" id="ARBA00022777"/>
    </source>
</evidence>
<evidence type="ECO:0000256" key="13">
    <source>
        <dbReference type="ARBA" id="ARBA00022723"/>
    </source>
</evidence>
<dbReference type="PIRSF" id="PIRSF000732">
    <property type="entry name" value="PTS_enzyme_I"/>
    <property type="match status" value="1"/>
</dbReference>
<accession>A0ABV4UTV4</accession>
<dbReference type="Pfam" id="PF05524">
    <property type="entry name" value="PEP-utilisers_N"/>
    <property type="match status" value="1"/>
</dbReference>
<evidence type="ECO:0000256" key="6">
    <source>
        <dbReference type="ARBA" id="ARBA00012232"/>
    </source>
</evidence>
<dbReference type="Pfam" id="PF02896">
    <property type="entry name" value="PEP-utilizers_C"/>
    <property type="match status" value="1"/>
</dbReference>
<keyword evidence="14 17" id="KW-0418">Kinase</keyword>
<dbReference type="InterPro" id="IPR050499">
    <property type="entry name" value="PEP-utilizing_PTS_enzyme"/>
</dbReference>
<dbReference type="GO" id="GO:0008965">
    <property type="term" value="F:phosphoenolpyruvate-protein phosphotransferase activity"/>
    <property type="evidence" value="ECO:0007669"/>
    <property type="project" value="UniProtKB-EC"/>
</dbReference>
<dbReference type="PROSITE" id="PS00742">
    <property type="entry name" value="PEP_ENZYMES_2"/>
    <property type="match status" value="1"/>
</dbReference>
<dbReference type="InterPro" id="IPR036637">
    <property type="entry name" value="Phosphohistidine_dom_sf"/>
</dbReference>
<keyword evidence="9 17" id="KW-0963">Cytoplasm</keyword>
<evidence type="ECO:0000259" key="19">
    <source>
        <dbReference type="Pfam" id="PF02896"/>
    </source>
</evidence>
<protein>
    <recommendedName>
        <fullName evidence="7 17">Phosphoenolpyruvate-protein phosphotransferase</fullName>
        <ecNumber evidence="6 17">2.7.3.9</ecNumber>
    </recommendedName>
    <alternativeName>
        <fullName evidence="16 17">Phosphotransferase system, enzyme I</fullName>
    </alternativeName>
</protein>
<evidence type="ECO:0000256" key="5">
    <source>
        <dbReference type="ARBA" id="ARBA00007837"/>
    </source>
</evidence>
<dbReference type="Gene3D" id="3.50.30.10">
    <property type="entry name" value="Phosphohistidine domain"/>
    <property type="match status" value="1"/>
</dbReference>
<keyword evidence="11 17" id="KW-0808">Transferase</keyword>
<keyword evidence="10 17" id="KW-0762">Sugar transport</keyword>
<dbReference type="EMBL" id="JBHDLN010000001">
    <property type="protein sequence ID" value="MFB0840642.1"/>
    <property type="molecule type" value="Genomic_DNA"/>
</dbReference>
<sequence>MAEKKLKGLGVSAGVRIGKAFVYSPVRLADIESRKTDDSGVELQRLQQAKAKCSEQLQALVDRAQSTLGEDKAMILKGQLSFLSDPVFYPPMEDLIVREQWSAETAVHKIVTQVAGLFESMANEYMRERAADVRDVGNRLFAQLSDHQGTRLSDIREQVILVADDLTPSDTVQLDKNLVLGFVTRIGGKTSHTAILANSLGIAAVLGIGDEMEAIDHGDELIIDGSVGDCIVSPSAATIETFREQQQREESEWADLKAYANRAAVTKDGFRVELAANIGTVEESLSLLEQGAEAVGLYRTEFLFMGQSQLPDEETQYQAYSAVAEAMRGRPVVIRTLDIGGDKELPYLELPKEMNPFLGYRAIRIGLDRRELLLTQLKAIARAGVHGTVKIMFPMISGLEEWREAKAIYEQACEQLRQEGKPFADSVELGIMIEIPSAALMAYSFAKEVDFFSIGTNDLVQYTVAVDRMNEKVSHLYDYFHPAVIRLVKQVIDASVRHGKWTGMCGTMAGDPLAAPLLVGLGLHEWSMSASSLSKVKKVLVHVNRSECAALAERVLTLDTAAEVRQALEAFHRQIEAGV</sequence>
<dbReference type="Proteomes" id="UP001575622">
    <property type="component" value="Unassembled WGS sequence"/>
</dbReference>
<gene>
    <name evidence="21" type="primary">ptsP</name>
    <name evidence="21" type="ORF">ACEU3E_00515</name>
</gene>
<evidence type="ECO:0000313" key="22">
    <source>
        <dbReference type="Proteomes" id="UP001575622"/>
    </source>
</evidence>
<evidence type="ECO:0000256" key="2">
    <source>
        <dbReference type="ARBA" id="ARBA00001946"/>
    </source>
</evidence>
<evidence type="ECO:0000256" key="8">
    <source>
        <dbReference type="ARBA" id="ARBA00022448"/>
    </source>
</evidence>
<evidence type="ECO:0000256" key="7">
    <source>
        <dbReference type="ARBA" id="ARBA00016544"/>
    </source>
</evidence>
<dbReference type="SUPFAM" id="SSF51621">
    <property type="entry name" value="Phosphoenolpyruvate/pyruvate domain"/>
    <property type="match status" value="1"/>
</dbReference>
<dbReference type="InterPro" id="IPR006318">
    <property type="entry name" value="PTS_EI-like"/>
</dbReference>
<evidence type="ECO:0000256" key="11">
    <source>
        <dbReference type="ARBA" id="ARBA00022679"/>
    </source>
</evidence>
<comment type="cofactor">
    <cofactor evidence="2 17">
        <name>Mg(2+)</name>
        <dbReference type="ChEBI" id="CHEBI:18420"/>
    </cofactor>
</comment>
<reference evidence="21 22" key="1">
    <citation type="submission" date="2024-09" db="EMBL/GenBank/DDBJ databases">
        <authorList>
            <person name="Makale K.P.P."/>
            <person name="Makhzoum A."/>
            <person name="Rantong G."/>
            <person name="Rahube T.O."/>
        </authorList>
    </citation>
    <scope>NUCLEOTIDE SEQUENCE [LARGE SCALE GENOMIC DNA]</scope>
    <source>
        <strain evidence="21 22">KM_D13</strain>
    </source>
</reference>
<evidence type="ECO:0000256" key="4">
    <source>
        <dbReference type="ARBA" id="ARBA00004496"/>
    </source>
</evidence>
<feature type="domain" description="Phosphotransferase system enzyme I N-terminal" evidence="20">
    <location>
        <begin position="7"/>
        <end position="129"/>
    </location>
</feature>
<comment type="function">
    <text evidence="3 17">General (non sugar-specific) component of the phosphoenolpyruvate-dependent sugar phosphotransferase system (sugar PTS). This major carbohydrate active-transport system catalyzes the phosphorylation of incoming sugar substrates concomitantly with their translocation across the cell membrane. Enzyme I transfers the phosphoryl group from phosphoenolpyruvate (PEP) to the phosphoryl carrier protein (HPr).</text>
</comment>
<evidence type="ECO:0000256" key="10">
    <source>
        <dbReference type="ARBA" id="ARBA00022597"/>
    </source>
</evidence>
<keyword evidence="13 17" id="KW-0479">Metal-binding</keyword>
<dbReference type="RefSeq" id="WP_373947813.1">
    <property type="nucleotide sequence ID" value="NZ_JBHDLN010000001.1"/>
</dbReference>
<evidence type="ECO:0000256" key="1">
    <source>
        <dbReference type="ARBA" id="ARBA00000683"/>
    </source>
</evidence>
<dbReference type="SUPFAM" id="SSF47831">
    <property type="entry name" value="Enzyme I of the PEP:sugar phosphotransferase system HPr-binding (sub)domain"/>
    <property type="match status" value="1"/>
</dbReference>
<keyword evidence="15 17" id="KW-0460">Magnesium</keyword>
<keyword evidence="22" id="KW-1185">Reference proteome</keyword>
<dbReference type="InterPro" id="IPR008731">
    <property type="entry name" value="PTS_EIN"/>
</dbReference>
<keyword evidence="8 17" id="KW-0813">Transport</keyword>
<comment type="catalytic activity">
    <reaction evidence="1 17">
        <text>L-histidyl-[protein] + phosphoenolpyruvate = N(pros)-phospho-L-histidyl-[protein] + pyruvate</text>
        <dbReference type="Rhea" id="RHEA:23880"/>
        <dbReference type="Rhea" id="RHEA-COMP:9745"/>
        <dbReference type="Rhea" id="RHEA-COMP:9746"/>
        <dbReference type="ChEBI" id="CHEBI:15361"/>
        <dbReference type="ChEBI" id="CHEBI:29979"/>
        <dbReference type="ChEBI" id="CHEBI:58702"/>
        <dbReference type="ChEBI" id="CHEBI:64837"/>
        <dbReference type="EC" id="2.7.3.9"/>
    </reaction>
</comment>
<evidence type="ECO:0000256" key="9">
    <source>
        <dbReference type="ARBA" id="ARBA00022490"/>
    </source>
</evidence>
<dbReference type="PRINTS" id="PR01736">
    <property type="entry name" value="PHPHTRNFRASE"/>
</dbReference>
<keyword evidence="12 17" id="KW-0598">Phosphotransferase system</keyword>